<dbReference type="Proteomes" id="UP000694403">
    <property type="component" value="Unplaced"/>
</dbReference>
<dbReference type="AlphaFoldDB" id="A0A8C3RU79"/>
<proteinExistence type="predicted"/>
<evidence type="ECO:0000313" key="5">
    <source>
        <dbReference type="Proteomes" id="UP000694403"/>
    </source>
</evidence>
<keyword evidence="1" id="KW-0812">Transmembrane</keyword>
<evidence type="ECO:0000313" key="4">
    <source>
        <dbReference type="Ensembl" id="ENSCSRP00000003270.1"/>
    </source>
</evidence>
<dbReference type="InterPro" id="IPR013106">
    <property type="entry name" value="Ig_V-set"/>
</dbReference>
<dbReference type="Ensembl" id="ENSCSRT00000003388.1">
    <property type="protein sequence ID" value="ENSCSRP00000003270.1"/>
    <property type="gene ID" value="ENSCSRG00000002486.1"/>
</dbReference>
<feature type="signal peptide" evidence="2">
    <location>
        <begin position="1"/>
        <end position="19"/>
    </location>
</feature>
<feature type="domain" description="Ig-like" evidence="3">
    <location>
        <begin position="35"/>
        <end position="132"/>
    </location>
</feature>
<reference evidence="4" key="2">
    <citation type="submission" date="2025-09" db="UniProtKB">
        <authorList>
            <consortium name="Ensembl"/>
        </authorList>
    </citation>
    <scope>IDENTIFICATION</scope>
</reference>
<dbReference type="PROSITE" id="PS50835">
    <property type="entry name" value="IG_LIKE"/>
    <property type="match status" value="2"/>
</dbReference>
<name>A0A8C3RU79_CHESE</name>
<dbReference type="Gene3D" id="2.60.40.10">
    <property type="entry name" value="Immunoglobulins"/>
    <property type="match status" value="2"/>
</dbReference>
<dbReference type="InterPro" id="IPR007110">
    <property type="entry name" value="Ig-like_dom"/>
</dbReference>
<dbReference type="InterPro" id="IPR003599">
    <property type="entry name" value="Ig_sub"/>
</dbReference>
<dbReference type="SUPFAM" id="SSF48726">
    <property type="entry name" value="Immunoglobulin"/>
    <property type="match status" value="2"/>
</dbReference>
<keyword evidence="1" id="KW-0472">Membrane</keyword>
<feature type="chain" id="PRO_5034522632" description="Ig-like domain-containing protein" evidence="2">
    <location>
        <begin position="20"/>
        <end position="396"/>
    </location>
</feature>
<dbReference type="SMART" id="SM00409">
    <property type="entry name" value="IG"/>
    <property type="match status" value="2"/>
</dbReference>
<sequence>MEKLMWLVALGNSFIFCNAILELTGTHDIEGTWKSSITLSCVYVPSQDLVQQTVIWTLNREQSPATVFRRDSSGDHIMLSRYRGRLSVPKYRPGDVSLEIEKLEIPDSGHYTCKVTWRAQNNSLLTKERTTTVKVVKVAVTKPIITPGNLGLTVPKGARTSLTCSAIGSPPIIYRWFKGEPGGNAVHVSNHAVLMFDYLQTSDTGRYYCEAENRASSQVIQQSDAVQLTVMDLTKPATTVPSSETQANTVAKPVSERDLITTALATGSDVQIPERKEVTAGPQRTGLPLYLIVLIVVLCVAVVFVVVTVILCRRKTKEDHPYEVTYENTRNDARRQTCSGVNGKCEYEEGKPMVKNYYMTEPMKENDYETISIKENVEYKILVNSMESEYEVGDVQ</sequence>
<keyword evidence="2" id="KW-0732">Signal</keyword>
<dbReference type="GO" id="GO:0032703">
    <property type="term" value="P:negative regulation of interleukin-2 production"/>
    <property type="evidence" value="ECO:0007669"/>
    <property type="project" value="InterPro"/>
</dbReference>
<accession>A0A8C3RU79</accession>
<dbReference type="InterPro" id="IPR036179">
    <property type="entry name" value="Ig-like_dom_sf"/>
</dbReference>
<dbReference type="Pfam" id="PF13927">
    <property type="entry name" value="Ig_3"/>
    <property type="match status" value="1"/>
</dbReference>
<dbReference type="Pfam" id="PF07686">
    <property type="entry name" value="V-set"/>
    <property type="match status" value="1"/>
</dbReference>
<feature type="domain" description="Ig-like" evidence="3">
    <location>
        <begin position="143"/>
        <end position="227"/>
    </location>
</feature>
<feature type="transmembrane region" description="Helical" evidence="1">
    <location>
        <begin position="289"/>
        <end position="312"/>
    </location>
</feature>
<dbReference type="GO" id="GO:0045957">
    <property type="term" value="P:negative regulation of complement activation, alternative pathway"/>
    <property type="evidence" value="ECO:0007669"/>
    <property type="project" value="TreeGrafter"/>
</dbReference>
<keyword evidence="1" id="KW-1133">Transmembrane helix</keyword>
<dbReference type="InterPro" id="IPR013783">
    <property type="entry name" value="Ig-like_fold"/>
</dbReference>
<dbReference type="PANTHER" id="PTHR15466:SF2">
    <property type="entry name" value="V-SET AND IMMUNOGLOBULIN DOMAIN-CONTAINING PROTEIN 4"/>
    <property type="match status" value="1"/>
</dbReference>
<dbReference type="GO" id="GO:0001851">
    <property type="term" value="F:complement component C3b binding"/>
    <property type="evidence" value="ECO:0007669"/>
    <property type="project" value="TreeGrafter"/>
</dbReference>
<protein>
    <recommendedName>
        <fullName evidence="3">Ig-like domain-containing protein</fullName>
    </recommendedName>
</protein>
<organism evidence="4 5">
    <name type="scientific">Chelydra serpentina</name>
    <name type="common">Snapping turtle</name>
    <name type="synonym">Testudo serpentina</name>
    <dbReference type="NCBI Taxonomy" id="8475"/>
    <lineage>
        <taxon>Eukaryota</taxon>
        <taxon>Metazoa</taxon>
        <taxon>Chordata</taxon>
        <taxon>Craniata</taxon>
        <taxon>Vertebrata</taxon>
        <taxon>Euteleostomi</taxon>
        <taxon>Archelosauria</taxon>
        <taxon>Testudinata</taxon>
        <taxon>Testudines</taxon>
        <taxon>Cryptodira</taxon>
        <taxon>Durocryptodira</taxon>
        <taxon>Americhelydia</taxon>
        <taxon>Chelydroidea</taxon>
        <taxon>Chelydridae</taxon>
        <taxon>Chelydra</taxon>
    </lineage>
</organism>
<dbReference type="SMART" id="SM00406">
    <property type="entry name" value="IGv"/>
    <property type="match status" value="1"/>
</dbReference>
<reference evidence="4" key="1">
    <citation type="submission" date="2025-08" db="UniProtKB">
        <authorList>
            <consortium name="Ensembl"/>
        </authorList>
    </citation>
    <scope>IDENTIFICATION</scope>
</reference>
<dbReference type="GO" id="GO:0042130">
    <property type="term" value="P:negative regulation of T cell proliferation"/>
    <property type="evidence" value="ECO:0007669"/>
    <property type="project" value="InterPro"/>
</dbReference>
<dbReference type="PANTHER" id="PTHR15466">
    <property type="entry name" value="V-SET AND IMMUNOGLOBULIN DOMAIN CONTAINING 4"/>
    <property type="match status" value="1"/>
</dbReference>
<dbReference type="SMART" id="SM00408">
    <property type="entry name" value="IGc2"/>
    <property type="match status" value="1"/>
</dbReference>
<evidence type="ECO:0000256" key="1">
    <source>
        <dbReference type="SAM" id="Phobius"/>
    </source>
</evidence>
<keyword evidence="5" id="KW-1185">Reference proteome</keyword>
<evidence type="ECO:0000259" key="3">
    <source>
        <dbReference type="PROSITE" id="PS50835"/>
    </source>
</evidence>
<dbReference type="InterPro" id="IPR003598">
    <property type="entry name" value="Ig_sub2"/>
</dbReference>
<evidence type="ECO:0000256" key="2">
    <source>
        <dbReference type="SAM" id="SignalP"/>
    </source>
</evidence>
<dbReference type="GO" id="GO:0043031">
    <property type="term" value="P:negative regulation of macrophage activation"/>
    <property type="evidence" value="ECO:0007669"/>
    <property type="project" value="InterPro"/>
</dbReference>
<dbReference type="InterPro" id="IPR039939">
    <property type="entry name" value="VSIG4"/>
</dbReference>